<sequence length="124" mass="14031">MRSLWKVRNWTTHGGCGHVLCRSVGIRSRGSPSMAVKDGQLYTRVAGSFKDIPRSRITVWILLPQHACIHLICHTPVVNRFDPATPASDAECPFSQHVAGRVDPQLPHSREHLSWIILTSRFRR</sequence>
<accession>A0A5K3FXY6</accession>
<evidence type="ECO:0000313" key="1">
    <source>
        <dbReference type="WBParaSite" id="MCU_011644-RA"/>
    </source>
</evidence>
<dbReference type="AlphaFoldDB" id="A0A5K3FXY6"/>
<name>A0A5K3FXY6_MESCO</name>
<proteinExistence type="predicted"/>
<protein>
    <submittedName>
        <fullName evidence="1">Uncharacterized protein</fullName>
    </submittedName>
</protein>
<organism evidence="1">
    <name type="scientific">Mesocestoides corti</name>
    <name type="common">Flatworm</name>
    <dbReference type="NCBI Taxonomy" id="53468"/>
    <lineage>
        <taxon>Eukaryota</taxon>
        <taxon>Metazoa</taxon>
        <taxon>Spiralia</taxon>
        <taxon>Lophotrochozoa</taxon>
        <taxon>Platyhelminthes</taxon>
        <taxon>Cestoda</taxon>
        <taxon>Eucestoda</taxon>
        <taxon>Cyclophyllidea</taxon>
        <taxon>Mesocestoididae</taxon>
        <taxon>Mesocestoides</taxon>
    </lineage>
</organism>
<dbReference type="WBParaSite" id="MCU_011644-RA">
    <property type="protein sequence ID" value="MCU_011644-RA"/>
    <property type="gene ID" value="MCU_011644"/>
</dbReference>
<reference evidence="1" key="1">
    <citation type="submission" date="2019-11" db="UniProtKB">
        <authorList>
            <consortium name="WormBaseParasite"/>
        </authorList>
    </citation>
    <scope>IDENTIFICATION</scope>
</reference>